<evidence type="ECO:0000313" key="3">
    <source>
        <dbReference type="Proteomes" id="UP001363010"/>
    </source>
</evidence>
<keyword evidence="3" id="KW-1185">Reference proteome</keyword>
<keyword evidence="2" id="KW-0328">Glycosyltransferase</keyword>
<dbReference type="RefSeq" id="WP_340366669.1">
    <property type="nucleotide sequence ID" value="NZ_JBBKZV010000024.1"/>
</dbReference>
<proteinExistence type="predicted"/>
<reference evidence="2 3" key="1">
    <citation type="submission" date="2024-03" db="EMBL/GenBank/DDBJ databases">
        <title>Novel species of the genus Variovorax.</title>
        <authorList>
            <person name="Liu Q."/>
            <person name="Xin Y.-H."/>
        </authorList>
    </citation>
    <scope>NUCLEOTIDE SEQUENCE [LARGE SCALE GENOMIC DNA]</scope>
    <source>
        <strain evidence="2 3">KACC 18501</strain>
    </source>
</reference>
<dbReference type="EMBL" id="JBBKZV010000024">
    <property type="protein sequence ID" value="MEJ8825641.1"/>
    <property type="molecule type" value="Genomic_DNA"/>
</dbReference>
<dbReference type="GO" id="GO:0016757">
    <property type="term" value="F:glycosyltransferase activity"/>
    <property type="evidence" value="ECO:0007669"/>
    <property type="project" value="UniProtKB-KW"/>
</dbReference>
<sequence>MIDIVLVNWNSGSQLRDAMASIAANHGGLVGSVVVVDNKSSDDSLQDANFGNQEIPLDLVLNECNRGFGAACNQGAADGRSEYILFLNPDTRLFPGSLSIPLEFMERNENSGIGIAGIQLIDSTGAVSRSCARFPSTPLLLAQALGLNKLPWLRAWSQHMGEWDHAHDREVDQVIGAFFLIRRSLFQSLGGFDERFFVYFEEVDISYRARQAGWRSVYLADAQAFHAGGGASEKVKAHRLFYSLRSRLLYASKHFSFISYWTLVGATLLIESISRAVFSLARGGLEDLRNTLRGYVMLWRALPVVLAKDRK</sequence>
<organism evidence="2 3">
    <name type="scientific">Variovorax humicola</name>
    <dbReference type="NCBI Taxonomy" id="1769758"/>
    <lineage>
        <taxon>Bacteria</taxon>
        <taxon>Pseudomonadati</taxon>
        <taxon>Pseudomonadota</taxon>
        <taxon>Betaproteobacteria</taxon>
        <taxon>Burkholderiales</taxon>
        <taxon>Comamonadaceae</taxon>
        <taxon>Variovorax</taxon>
    </lineage>
</organism>
<dbReference type="InterPro" id="IPR001173">
    <property type="entry name" value="Glyco_trans_2-like"/>
</dbReference>
<accession>A0ABU8W6G1</accession>
<evidence type="ECO:0000259" key="1">
    <source>
        <dbReference type="Pfam" id="PF00535"/>
    </source>
</evidence>
<dbReference type="CDD" id="cd04186">
    <property type="entry name" value="GT_2_like_c"/>
    <property type="match status" value="1"/>
</dbReference>
<dbReference type="PANTHER" id="PTHR43179:SF7">
    <property type="entry name" value="RHAMNOSYLTRANSFERASE WBBL"/>
    <property type="match status" value="1"/>
</dbReference>
<dbReference type="Gene3D" id="3.90.550.10">
    <property type="entry name" value="Spore Coat Polysaccharide Biosynthesis Protein SpsA, Chain A"/>
    <property type="match status" value="1"/>
</dbReference>
<dbReference type="PANTHER" id="PTHR43179">
    <property type="entry name" value="RHAMNOSYLTRANSFERASE WBBL"/>
    <property type="match status" value="1"/>
</dbReference>
<comment type="caution">
    <text evidence="2">The sequence shown here is derived from an EMBL/GenBank/DDBJ whole genome shotgun (WGS) entry which is preliminary data.</text>
</comment>
<gene>
    <name evidence="2" type="ORF">WKW80_27045</name>
</gene>
<keyword evidence="2" id="KW-0808">Transferase</keyword>
<dbReference type="Proteomes" id="UP001363010">
    <property type="component" value="Unassembled WGS sequence"/>
</dbReference>
<name>A0ABU8W6G1_9BURK</name>
<dbReference type="EC" id="2.4.-.-" evidence="2"/>
<evidence type="ECO:0000313" key="2">
    <source>
        <dbReference type="EMBL" id="MEJ8825641.1"/>
    </source>
</evidence>
<dbReference type="SUPFAM" id="SSF53448">
    <property type="entry name" value="Nucleotide-diphospho-sugar transferases"/>
    <property type="match status" value="1"/>
</dbReference>
<feature type="domain" description="Glycosyltransferase 2-like" evidence="1">
    <location>
        <begin position="4"/>
        <end position="114"/>
    </location>
</feature>
<dbReference type="Pfam" id="PF00535">
    <property type="entry name" value="Glycos_transf_2"/>
    <property type="match status" value="1"/>
</dbReference>
<dbReference type="InterPro" id="IPR029044">
    <property type="entry name" value="Nucleotide-diphossugar_trans"/>
</dbReference>
<protein>
    <submittedName>
        <fullName evidence="2">Glycosyltransferase family 2 protein</fullName>
        <ecNumber evidence="2">2.4.-.-</ecNumber>
    </submittedName>
</protein>